<accession>A0A3D8INL1</accession>
<keyword evidence="3" id="KW-1185">Reference proteome</keyword>
<evidence type="ECO:0000259" key="1">
    <source>
        <dbReference type="Pfam" id="PF00534"/>
    </source>
</evidence>
<dbReference type="CDD" id="cd03820">
    <property type="entry name" value="GT4_AmsD-like"/>
    <property type="match status" value="1"/>
</dbReference>
<dbReference type="Pfam" id="PF00534">
    <property type="entry name" value="Glycos_transf_1"/>
    <property type="match status" value="1"/>
</dbReference>
<dbReference type="PANTHER" id="PTHR12526:SF630">
    <property type="entry name" value="GLYCOSYLTRANSFERASE"/>
    <property type="match status" value="1"/>
</dbReference>
<evidence type="ECO:0000313" key="3">
    <source>
        <dbReference type="Proteomes" id="UP000256514"/>
    </source>
</evidence>
<dbReference type="SUPFAM" id="SSF53756">
    <property type="entry name" value="UDP-Glycosyltransferase/glycogen phosphorylase"/>
    <property type="match status" value="1"/>
</dbReference>
<organism evidence="2 3">
    <name type="scientific">Helicobacter equorum</name>
    <dbReference type="NCBI Taxonomy" id="361872"/>
    <lineage>
        <taxon>Bacteria</taxon>
        <taxon>Pseudomonadati</taxon>
        <taxon>Campylobacterota</taxon>
        <taxon>Epsilonproteobacteria</taxon>
        <taxon>Campylobacterales</taxon>
        <taxon>Helicobacteraceae</taxon>
        <taxon>Helicobacter</taxon>
    </lineage>
</organism>
<dbReference type="OrthoDB" id="6286688at2"/>
<dbReference type="EMBL" id="NXLT01000005">
    <property type="protein sequence ID" value="RDU66590.1"/>
    <property type="molecule type" value="Genomic_DNA"/>
</dbReference>
<comment type="caution">
    <text evidence="2">The sequence shown here is derived from an EMBL/GenBank/DDBJ whole genome shotgun (WGS) entry which is preliminary data.</text>
</comment>
<dbReference type="Proteomes" id="UP000256514">
    <property type="component" value="Unassembled WGS sequence"/>
</dbReference>
<dbReference type="AlphaFoldDB" id="A0A3D8INL1"/>
<sequence length="363" mass="42578">MKKTHLYFTIHDIHGYGGTERVVINLCHLFHKLFDITIISYLEEKPDFLAPLPQDIKIIYLNHNFPKAFLSKLRFNRLINAKLSNERNIVIANCNHFFPFIKKAHTLYIRLEHYNFDFLFKKYRTKTPIYPRVRFFDVLVILSSFEQKLYAKLHANVRVIPNFLPHISEKNTDCNQHRILSVGRMDEKDQKGFLRLIEIWANVQEKIKQTSQDNLYSWQLVIVGDGVMREHIVSTIQAKNLQDTIILKPFTKDIESQYLHASIYAMSSHFEGFPMVLLEASAYALPCIAFDVATGPSDIIKHEESGYLIENGNIQEYANKLITLMSDKQKRESMGLCAKQRIKYKFSKDAIMPLWEDIFRKKQ</sequence>
<dbReference type="GO" id="GO:0016757">
    <property type="term" value="F:glycosyltransferase activity"/>
    <property type="evidence" value="ECO:0007669"/>
    <property type="project" value="InterPro"/>
</dbReference>
<name>A0A3D8INL1_9HELI</name>
<proteinExistence type="predicted"/>
<gene>
    <name evidence="2" type="ORF">CQA54_06415</name>
</gene>
<keyword evidence="2" id="KW-0808">Transferase</keyword>
<protein>
    <submittedName>
        <fullName evidence="2">Glycosyltransferase family 4 protein</fullName>
    </submittedName>
</protein>
<dbReference type="InterPro" id="IPR001296">
    <property type="entry name" value="Glyco_trans_1"/>
</dbReference>
<dbReference type="Gene3D" id="3.40.50.2000">
    <property type="entry name" value="Glycogen Phosphorylase B"/>
    <property type="match status" value="2"/>
</dbReference>
<reference evidence="2 3" key="1">
    <citation type="submission" date="2018-04" db="EMBL/GenBank/DDBJ databases">
        <title>Novel Campyloabacter and Helicobacter Species and Strains.</title>
        <authorList>
            <person name="Mannion A.J."/>
            <person name="Shen Z."/>
            <person name="Fox J.G."/>
        </authorList>
    </citation>
    <scope>NUCLEOTIDE SEQUENCE [LARGE SCALE GENOMIC DNA]</scope>
    <source>
        <strain evidence="2 3">MIT 12-6600</strain>
    </source>
</reference>
<dbReference type="RefSeq" id="WP_115571288.1">
    <property type="nucleotide sequence ID" value="NZ_NXLT01000005.1"/>
</dbReference>
<feature type="domain" description="Glycosyl transferase family 1" evidence="1">
    <location>
        <begin position="173"/>
        <end position="340"/>
    </location>
</feature>
<dbReference type="PANTHER" id="PTHR12526">
    <property type="entry name" value="GLYCOSYLTRANSFERASE"/>
    <property type="match status" value="1"/>
</dbReference>
<evidence type="ECO:0000313" key="2">
    <source>
        <dbReference type="EMBL" id="RDU66590.1"/>
    </source>
</evidence>